<reference evidence="1 2" key="1">
    <citation type="journal article" date="2021" name="Front. Genet.">
        <title>Chromosome-Level Genome Assembly Reveals Significant Gene Expansion in the Toll and IMD Signaling Pathways of Dendrolimus kikuchii.</title>
        <authorList>
            <person name="Zhou J."/>
            <person name="Wu P."/>
            <person name="Xiong Z."/>
            <person name="Liu N."/>
            <person name="Zhao N."/>
            <person name="Ji M."/>
            <person name="Qiu Y."/>
            <person name="Yang B."/>
        </authorList>
    </citation>
    <scope>NUCLEOTIDE SEQUENCE [LARGE SCALE GENOMIC DNA]</scope>
    <source>
        <strain evidence="1">Ann1</strain>
    </source>
</reference>
<accession>A0ACC1DE29</accession>
<sequence length="1897" mass="206855">MYCVNVCNFLVSQSTRIFSLFDAPVYLFPGGEGQEHGPVFLMEPPSRLVFSNTTGARVSCAAHGFPSPQLTWQQLDGGQLDDVPGLRQILDNGTLVFQPFAAVQFRQDVHATVYRCRAHNAHGAILSRDMRTQAVVWQEWQVHVTSTPAEAGGPTLLSCVTPTALREHASVAAWYRDDTVLPAADHLAGGTLLVDEGWKLIIRSVRAEDSRAQYSCSVLDSLTGERRRSTPVNIDVAPMSVASSPRAISHGQWEASVRRGGDVVLPCLVHSNPPATITWYRETSTGVLREIRDGEGSGRYSRAHDALGIRRTEIADGGRWACRAANAHGHVTLRLHLGVRAHLTAHAQPHTQVVNSGGTATINCTWGGWPAPRLEWLHNGVPLGTGVAGGRIRVTNSGEQLVISSVHRADRGVYQCMARNERDSAQASAELRLGDTAPELQYTFIEQVLRAGQVVTLKCSAAGSPPPHFTWMLDGQPLNTMARGHRYSVEQFATKTNDVVSYLNISSVRSEDGGLYTCKATNSLGEVSHTSRLNIYGPPYVRSIGPIRAVAGRELVLYCPYSGYPISSVKWERDGSPVEWDSNIDGALKVARVEPSHTGAYTCAVMGPHGEIARRELQLVVSNPPEIEPFSFSANLQEGKRAQVSCSVTSGDMPVHFTWLKDNAPIPSSLQVEERGADFFSNLVFKEVSAHHSGLYTCVASNSAAKVNYTAELVVKVSPKWILEPKDEAVLAGEPLGLHCQTTGSPTPQITWLKQRGSSTTDYVALVNLGGRFQFLPNGTLWIESALPYDEGNYMCKSENGVGSPLTKTIFVAVNEPARFELTSHNMTARRDSPATLACDARGDTPIRVTWAHNMNHLDLNTYRLSISEAKTDSGLRSQLYISRADRQDSGVYKCQAVNAYGHSDHYIYLSVQEKPDPPHSLSVTEILSRAVRLSWSQGFEGNSPLVGYSLQQCAISAQGAIRVNQWDAALTLNVSVHGPSSTHLALTKKGDEHYEALLSGLKPHTAYMIRIAAINQIDKSAYTEPVVVKTQEEAPSEAPTNVHVTPGGPGELHVSWRPPPREAWHGELLGYSVTCTELTPAGPALRNSSRTLTVNGWSATELSLSALRKFTRYEVRVRAFNGVAAGPASAPVSATTLEGVPESHPTRISCSPLSSSSMKVTWNPPPIGQHGGLIQGYKVIYLPITSDHADVGEIKRVTTTDTYLHTLRKYTNYSIQVLAFTNAGDGKRSPAVYCMTEEDVPSAPEQIKALAYTIDSVLVSWLPPLHPNGVISHYTVYYREAGRLGKHLSFTVPVDKKTDIELMFQVRNLMENQLYEFWVSATTGSGEGESTLVVGQGPSSRIPARIASFGRRVPVGAGQGALLLCSCVGSPAPRSRWAHGRTPVTHHAYYQVTHRGHLHIREVNDQSSGNFTCTASNTIGEDSIMYVVVAILPPSAPALSLQYTTTSSIKLHWLLPADTTEPILGYLLHFKQESDTEWHTVELSPEVNSYTMDMLKCGSTYNAKIQARNKISIGPPSEVLTATTRGGRPKPPKPEDHVYMNSTAIKINFYAWRDGGCPILGFRVSYRRAGTEHWIKVGDGLSSASHVVGSLTPATWYELAIEAQSDAGVERVTLYADTHTLAGGRIPPMKPSSPLSGGSRQSSLRTVLVSCVASGVVIVVTLAAIVCLVHGKKRFFCFSSDHYMRDDRKLSESNEAEREKLREGQKLYSSSSINGNEKSNDDSSAELYEISPYATFGVSGAHSLQFRTLARRDDDAPPPHRRRRRACDHYRYDESSLSKCSTVEARHRLRAAHAPLPHPQPAPANTGVDRWRESHTDSDDNSDSAANTTTKGSGNSPCGSVYGSGRRSARTTSSGGPNGSDGLSGNFAPVPADISSLIDKYQQRKEQERRECTIHV</sequence>
<comment type="caution">
    <text evidence="1">The sequence shown here is derived from an EMBL/GenBank/DDBJ whole genome shotgun (WGS) entry which is preliminary data.</text>
</comment>
<evidence type="ECO:0000313" key="1">
    <source>
        <dbReference type="EMBL" id="KAJ0182204.1"/>
    </source>
</evidence>
<organism evidence="1 2">
    <name type="scientific">Dendrolimus kikuchii</name>
    <dbReference type="NCBI Taxonomy" id="765133"/>
    <lineage>
        <taxon>Eukaryota</taxon>
        <taxon>Metazoa</taxon>
        <taxon>Ecdysozoa</taxon>
        <taxon>Arthropoda</taxon>
        <taxon>Hexapoda</taxon>
        <taxon>Insecta</taxon>
        <taxon>Pterygota</taxon>
        <taxon>Neoptera</taxon>
        <taxon>Endopterygota</taxon>
        <taxon>Lepidoptera</taxon>
        <taxon>Glossata</taxon>
        <taxon>Ditrysia</taxon>
        <taxon>Bombycoidea</taxon>
        <taxon>Lasiocampidae</taxon>
        <taxon>Dendrolimus</taxon>
    </lineage>
</organism>
<dbReference type="Proteomes" id="UP000824533">
    <property type="component" value="Linkage Group LG03"/>
</dbReference>
<gene>
    <name evidence="1" type="ORF">K1T71_001573</name>
</gene>
<proteinExistence type="predicted"/>
<dbReference type="EMBL" id="CM034389">
    <property type="protein sequence ID" value="KAJ0182204.1"/>
    <property type="molecule type" value="Genomic_DNA"/>
</dbReference>
<protein>
    <submittedName>
        <fullName evidence="1">Uncharacterized protein</fullName>
    </submittedName>
</protein>
<keyword evidence="2" id="KW-1185">Reference proteome</keyword>
<name>A0ACC1DE29_9NEOP</name>
<evidence type="ECO:0000313" key="2">
    <source>
        <dbReference type="Proteomes" id="UP000824533"/>
    </source>
</evidence>